<dbReference type="Proteomes" id="UP000269721">
    <property type="component" value="Unassembled WGS sequence"/>
</dbReference>
<evidence type="ECO:0000313" key="2">
    <source>
        <dbReference type="Proteomes" id="UP000269721"/>
    </source>
</evidence>
<dbReference type="EMBL" id="ML001982">
    <property type="protein sequence ID" value="RKO82867.1"/>
    <property type="molecule type" value="Genomic_DNA"/>
</dbReference>
<dbReference type="AlphaFoldDB" id="A0A4V1IPF4"/>
<name>A0A4V1IPF4_9FUNG</name>
<feature type="non-terminal residue" evidence="1">
    <location>
        <position position="1"/>
    </location>
</feature>
<proteinExistence type="predicted"/>
<sequence>VALNTWMATPRFKGNGGVTDPAAHCPISLTLVTRKIFQRAAMDHLVEHCGPADLTPTVKRIRVAGGAPWIAFLDIEATYDSTNCTLNDPSTTIAIFQFLYYPGPDFPVLYTFFINDLIREFDSVDTSVKLGTLGNTICTNALQSADDIRLAASGCQSS</sequence>
<gene>
    <name evidence="1" type="ORF">BDK51DRAFT_33865</name>
</gene>
<evidence type="ECO:0000313" key="1">
    <source>
        <dbReference type="EMBL" id="RKO82867.1"/>
    </source>
</evidence>
<keyword evidence="2" id="KW-1185">Reference proteome</keyword>
<accession>A0A4V1IPF4</accession>
<reference evidence="2" key="1">
    <citation type="journal article" date="2018" name="Nat. Microbiol.">
        <title>Leveraging single-cell genomics to expand the fungal tree of life.</title>
        <authorList>
            <person name="Ahrendt S.R."/>
            <person name="Quandt C.A."/>
            <person name="Ciobanu D."/>
            <person name="Clum A."/>
            <person name="Salamov A."/>
            <person name="Andreopoulos B."/>
            <person name="Cheng J.F."/>
            <person name="Woyke T."/>
            <person name="Pelin A."/>
            <person name="Henrissat B."/>
            <person name="Reynolds N.K."/>
            <person name="Benny G.L."/>
            <person name="Smith M.E."/>
            <person name="James T.Y."/>
            <person name="Grigoriev I.V."/>
        </authorList>
    </citation>
    <scope>NUCLEOTIDE SEQUENCE [LARGE SCALE GENOMIC DNA]</scope>
</reference>
<protein>
    <submittedName>
        <fullName evidence="1">Uncharacterized protein</fullName>
    </submittedName>
</protein>
<organism evidence="1 2">
    <name type="scientific">Blyttiomyces helicus</name>
    <dbReference type="NCBI Taxonomy" id="388810"/>
    <lineage>
        <taxon>Eukaryota</taxon>
        <taxon>Fungi</taxon>
        <taxon>Fungi incertae sedis</taxon>
        <taxon>Chytridiomycota</taxon>
        <taxon>Chytridiomycota incertae sedis</taxon>
        <taxon>Chytridiomycetes</taxon>
        <taxon>Chytridiomycetes incertae sedis</taxon>
        <taxon>Blyttiomyces</taxon>
    </lineage>
</organism>